<dbReference type="GO" id="GO:0015074">
    <property type="term" value="P:DNA integration"/>
    <property type="evidence" value="ECO:0007669"/>
    <property type="project" value="UniProtKB-KW"/>
</dbReference>
<dbReference type="InterPro" id="IPR013762">
    <property type="entry name" value="Integrase-like_cat_sf"/>
</dbReference>
<keyword evidence="1" id="KW-0229">DNA integration</keyword>
<dbReference type="InterPro" id="IPR050090">
    <property type="entry name" value="Tyrosine_recombinase_XerCD"/>
</dbReference>
<evidence type="ECO:0000313" key="6">
    <source>
        <dbReference type="EMBL" id="SFV75583.1"/>
    </source>
</evidence>
<reference evidence="6" key="1">
    <citation type="submission" date="2016-10" db="EMBL/GenBank/DDBJ databases">
        <authorList>
            <person name="de Groot N.N."/>
        </authorList>
    </citation>
    <scope>NUCLEOTIDE SEQUENCE</scope>
</reference>
<evidence type="ECO:0000256" key="3">
    <source>
        <dbReference type="ARBA" id="ARBA00023172"/>
    </source>
</evidence>
<dbReference type="SUPFAM" id="SSF56349">
    <property type="entry name" value="DNA breaking-rejoining enzymes"/>
    <property type="match status" value="1"/>
</dbReference>
<evidence type="ECO:0000259" key="4">
    <source>
        <dbReference type="PROSITE" id="PS51898"/>
    </source>
</evidence>
<dbReference type="PROSITE" id="PS51900">
    <property type="entry name" value="CB"/>
    <property type="match status" value="1"/>
</dbReference>
<dbReference type="GO" id="GO:0006310">
    <property type="term" value="P:DNA recombination"/>
    <property type="evidence" value="ECO:0007669"/>
    <property type="project" value="UniProtKB-KW"/>
</dbReference>
<dbReference type="InterPro" id="IPR011010">
    <property type="entry name" value="DNA_brk_join_enz"/>
</dbReference>
<dbReference type="InterPro" id="IPR002104">
    <property type="entry name" value="Integrase_catalytic"/>
</dbReference>
<dbReference type="PANTHER" id="PTHR30349">
    <property type="entry name" value="PHAGE INTEGRASE-RELATED"/>
    <property type="match status" value="1"/>
</dbReference>
<dbReference type="AlphaFoldDB" id="A0A1W1D4N9"/>
<dbReference type="Gene3D" id="1.10.443.10">
    <property type="entry name" value="Intergrase catalytic core"/>
    <property type="match status" value="1"/>
</dbReference>
<dbReference type="InterPro" id="IPR004107">
    <property type="entry name" value="Integrase_SAM-like_N"/>
</dbReference>
<evidence type="ECO:0000256" key="1">
    <source>
        <dbReference type="ARBA" id="ARBA00022908"/>
    </source>
</evidence>
<keyword evidence="2" id="KW-0238">DNA-binding</keyword>
<dbReference type="InterPro" id="IPR010998">
    <property type="entry name" value="Integrase_recombinase_N"/>
</dbReference>
<dbReference type="Pfam" id="PF00589">
    <property type="entry name" value="Phage_integrase"/>
    <property type="match status" value="1"/>
</dbReference>
<sequence>MKKFIDKERKKYLLHLEEIRGYSDLTIKSYDEALQEILSLIEIEKDTSGIMVFDLMPFRLHVKDLNNKTISKKLSAIRGFVHYLNENGAKVELKADESIKVAKTLPKPIAHQKIQEALSLANEEEKLVVIMLYTLGLRISELANLKLSDISSEWIRVTGKGNKQRDIPLLQQTKQMIQSYLEHTHPKIFLFEKDGDKLSENSLRYKVHKVFKRISLKVTPHQLRHSYATELLNHGAPIVDVSELLGHASMATTQIYTKLGSALKQQNYKKAHPLCGVDAE</sequence>
<dbReference type="EMBL" id="FPHP01000044">
    <property type="protein sequence ID" value="SFV75583.1"/>
    <property type="molecule type" value="Genomic_DNA"/>
</dbReference>
<feature type="domain" description="Tyr recombinase" evidence="4">
    <location>
        <begin position="104"/>
        <end position="269"/>
    </location>
</feature>
<dbReference type="Pfam" id="PF02899">
    <property type="entry name" value="Phage_int_SAM_1"/>
    <property type="match status" value="1"/>
</dbReference>
<feature type="domain" description="Core-binding (CB)" evidence="5">
    <location>
        <begin position="3"/>
        <end position="85"/>
    </location>
</feature>
<evidence type="ECO:0000259" key="5">
    <source>
        <dbReference type="PROSITE" id="PS51900"/>
    </source>
</evidence>
<dbReference type="PROSITE" id="PS51898">
    <property type="entry name" value="TYR_RECOMBINASE"/>
    <property type="match status" value="1"/>
</dbReference>
<name>A0A1W1D4N9_9ZZZZ</name>
<keyword evidence="3" id="KW-0233">DNA recombination</keyword>
<dbReference type="GO" id="GO:0003677">
    <property type="term" value="F:DNA binding"/>
    <property type="evidence" value="ECO:0007669"/>
    <property type="project" value="UniProtKB-KW"/>
</dbReference>
<protein>
    <submittedName>
        <fullName evidence="6">Tyrosine recombinase XerC</fullName>
    </submittedName>
</protein>
<evidence type="ECO:0000256" key="2">
    <source>
        <dbReference type="ARBA" id="ARBA00023125"/>
    </source>
</evidence>
<dbReference type="Gene3D" id="1.10.150.130">
    <property type="match status" value="1"/>
</dbReference>
<dbReference type="InterPro" id="IPR044068">
    <property type="entry name" value="CB"/>
</dbReference>
<gene>
    <name evidence="6" type="ORF">MNB_SM-3-998</name>
</gene>
<proteinExistence type="predicted"/>
<accession>A0A1W1D4N9</accession>
<dbReference type="PANTHER" id="PTHR30349:SF81">
    <property type="entry name" value="TYROSINE RECOMBINASE XERC"/>
    <property type="match status" value="1"/>
</dbReference>
<organism evidence="6">
    <name type="scientific">hydrothermal vent metagenome</name>
    <dbReference type="NCBI Taxonomy" id="652676"/>
    <lineage>
        <taxon>unclassified sequences</taxon>
        <taxon>metagenomes</taxon>
        <taxon>ecological metagenomes</taxon>
    </lineage>
</organism>